<dbReference type="SMART" id="SM00827">
    <property type="entry name" value="PKS_AT"/>
    <property type="match status" value="2"/>
</dbReference>
<dbReference type="PROSITE" id="PS50075">
    <property type="entry name" value="CARRIER"/>
    <property type="match status" value="2"/>
</dbReference>
<dbReference type="SUPFAM" id="SSF47336">
    <property type="entry name" value="ACP-like"/>
    <property type="match status" value="2"/>
</dbReference>
<dbReference type="Pfam" id="PF00698">
    <property type="entry name" value="Acyl_transf_1"/>
    <property type="match status" value="2"/>
</dbReference>
<dbReference type="PROSITE" id="PS01162">
    <property type="entry name" value="QOR_ZETA_CRYSTAL"/>
    <property type="match status" value="1"/>
</dbReference>
<dbReference type="InterPro" id="IPR015083">
    <property type="entry name" value="NorB/c/GfsB-D-like_docking"/>
</dbReference>
<feature type="active site" description="Proton donor; for dehydratase activity" evidence="10">
    <location>
        <position position="2845"/>
    </location>
</feature>
<evidence type="ECO:0000256" key="5">
    <source>
        <dbReference type="ARBA" id="ARBA00022679"/>
    </source>
</evidence>
<dbReference type="SUPFAM" id="SSF101173">
    <property type="entry name" value="Docking domain B of the erythromycin polyketide synthase (DEBS)"/>
    <property type="match status" value="1"/>
</dbReference>
<feature type="active site" description="Proton acceptor; for dehydratase activity" evidence="10">
    <location>
        <position position="2681"/>
    </location>
</feature>
<dbReference type="CDD" id="cd00833">
    <property type="entry name" value="PKS"/>
    <property type="match status" value="2"/>
</dbReference>
<dbReference type="Pfam" id="PF08990">
    <property type="entry name" value="Docking"/>
    <property type="match status" value="1"/>
</dbReference>
<dbReference type="Gene3D" id="3.40.50.11460">
    <property type="match status" value="1"/>
</dbReference>
<dbReference type="SUPFAM" id="SSF55048">
    <property type="entry name" value="Probable ACP-binding domain of malonyl-CoA ACP transacylase"/>
    <property type="match status" value="2"/>
</dbReference>
<dbReference type="InterPro" id="IPR054514">
    <property type="entry name" value="RhiE-like_linker"/>
</dbReference>
<evidence type="ECO:0000313" key="15">
    <source>
        <dbReference type="EMBL" id="MBB6475382.1"/>
    </source>
</evidence>
<dbReference type="PROSITE" id="PS00606">
    <property type="entry name" value="KS3_1"/>
    <property type="match status" value="2"/>
</dbReference>
<feature type="region of interest" description="Disordered" evidence="11">
    <location>
        <begin position="1439"/>
        <end position="1458"/>
    </location>
</feature>
<feature type="domain" description="Ketosynthase family 3 (KS3)" evidence="13">
    <location>
        <begin position="1757"/>
        <end position="2183"/>
    </location>
</feature>
<dbReference type="InterPro" id="IPR020807">
    <property type="entry name" value="PKS_DH"/>
</dbReference>
<keyword evidence="3" id="KW-0596">Phosphopantetheine</keyword>
<dbReference type="InterPro" id="IPR032821">
    <property type="entry name" value="PKS_assoc"/>
</dbReference>
<evidence type="ECO:0000256" key="1">
    <source>
        <dbReference type="ARBA" id="ARBA00001957"/>
    </source>
</evidence>
<dbReference type="Gene3D" id="3.10.129.110">
    <property type="entry name" value="Polyketide synthase dehydratase"/>
    <property type="match status" value="2"/>
</dbReference>
<dbReference type="Pfam" id="PF21089">
    <property type="entry name" value="PKS_DH_N"/>
    <property type="match status" value="2"/>
</dbReference>
<dbReference type="Gene3D" id="1.10.1200.10">
    <property type="entry name" value="ACP-like"/>
    <property type="match status" value="2"/>
</dbReference>
<reference evidence="15 16" key="1">
    <citation type="submission" date="2020-08" db="EMBL/GenBank/DDBJ databases">
        <title>Sequencing the genomes of 1000 actinobacteria strains.</title>
        <authorList>
            <person name="Klenk H.-P."/>
        </authorList>
    </citation>
    <scope>NUCLEOTIDE SEQUENCE [LARGE SCALE GENOMIC DNA]</scope>
    <source>
        <strain evidence="15 16">DSM 44936</strain>
    </source>
</reference>
<feature type="compositionally biased region" description="Gly residues" evidence="11">
    <location>
        <begin position="1447"/>
        <end position="1458"/>
    </location>
</feature>
<comment type="pathway">
    <text evidence="2">Antibiotic biosynthesis.</text>
</comment>
<evidence type="ECO:0000256" key="8">
    <source>
        <dbReference type="ARBA" id="ARBA00023268"/>
    </source>
</evidence>
<dbReference type="InterPro" id="IPR016039">
    <property type="entry name" value="Thiolase-like"/>
</dbReference>
<dbReference type="Gene3D" id="3.90.180.10">
    <property type="entry name" value="Medium-chain alcohol dehydrogenases, catalytic domain"/>
    <property type="match status" value="1"/>
</dbReference>
<gene>
    <name evidence="15" type="ORF">BJ992_004813</name>
</gene>
<dbReference type="Pfam" id="PF00550">
    <property type="entry name" value="PP-binding"/>
    <property type="match status" value="2"/>
</dbReference>
<dbReference type="PROSITE" id="PS00012">
    <property type="entry name" value="PHOSPHOPANTETHEINE"/>
    <property type="match status" value="2"/>
</dbReference>
<dbReference type="InterPro" id="IPR009081">
    <property type="entry name" value="PP-bd_ACP"/>
</dbReference>
<dbReference type="InterPro" id="IPR013154">
    <property type="entry name" value="ADH-like_N"/>
</dbReference>
<keyword evidence="4" id="KW-0597">Phosphoprotein</keyword>
<dbReference type="EMBL" id="JACHIU010000001">
    <property type="protein sequence ID" value="MBB6475382.1"/>
    <property type="molecule type" value="Genomic_DNA"/>
</dbReference>
<dbReference type="Gene3D" id="3.40.366.10">
    <property type="entry name" value="Malonyl-Coenzyme A Acyl Carrier Protein, domain 2"/>
    <property type="match status" value="2"/>
</dbReference>
<dbReference type="InterPro" id="IPR014031">
    <property type="entry name" value="Ketoacyl_synth_C"/>
</dbReference>
<feature type="domain" description="PKS/mFAS DH" evidence="14">
    <location>
        <begin position="2649"/>
        <end position="2926"/>
    </location>
</feature>
<dbReference type="GO" id="GO:0008270">
    <property type="term" value="F:zinc ion binding"/>
    <property type="evidence" value="ECO:0007669"/>
    <property type="project" value="InterPro"/>
</dbReference>
<dbReference type="InterPro" id="IPR036291">
    <property type="entry name" value="NAD(P)-bd_dom_sf"/>
</dbReference>
<dbReference type="InterPro" id="IPR049900">
    <property type="entry name" value="PKS_mFAS_DH"/>
</dbReference>
<dbReference type="SMART" id="SM00823">
    <property type="entry name" value="PKS_PP"/>
    <property type="match status" value="2"/>
</dbReference>
<dbReference type="InterPro" id="IPR020806">
    <property type="entry name" value="PKS_PP-bd"/>
</dbReference>
<evidence type="ECO:0000256" key="2">
    <source>
        <dbReference type="ARBA" id="ARBA00004792"/>
    </source>
</evidence>
<dbReference type="Pfam" id="PF00109">
    <property type="entry name" value="ketoacyl-synt"/>
    <property type="match status" value="2"/>
</dbReference>
<evidence type="ECO:0000256" key="7">
    <source>
        <dbReference type="ARBA" id="ARBA00023194"/>
    </source>
</evidence>
<organism evidence="15 16">
    <name type="scientific">Sphaerisporangium rubeum</name>
    <dbReference type="NCBI Taxonomy" id="321317"/>
    <lineage>
        <taxon>Bacteria</taxon>
        <taxon>Bacillati</taxon>
        <taxon>Actinomycetota</taxon>
        <taxon>Actinomycetes</taxon>
        <taxon>Streptosporangiales</taxon>
        <taxon>Streptosporangiaceae</taxon>
        <taxon>Sphaerisporangium</taxon>
    </lineage>
</organism>
<dbReference type="Proteomes" id="UP000555564">
    <property type="component" value="Unassembled WGS sequence"/>
</dbReference>
<feature type="domain" description="PKS/mFAS DH" evidence="14">
    <location>
        <begin position="943"/>
        <end position="1232"/>
    </location>
</feature>
<dbReference type="GO" id="GO:0016491">
    <property type="term" value="F:oxidoreductase activity"/>
    <property type="evidence" value="ECO:0007669"/>
    <property type="project" value="InterPro"/>
</dbReference>
<dbReference type="InterPro" id="IPR050091">
    <property type="entry name" value="PKS_NRPS_Biosynth_Enz"/>
</dbReference>
<dbReference type="InterPro" id="IPR020841">
    <property type="entry name" value="PKS_Beta-ketoAc_synthase_dom"/>
</dbReference>
<dbReference type="SMART" id="SM00822">
    <property type="entry name" value="PKS_KR"/>
    <property type="match status" value="2"/>
</dbReference>
<dbReference type="FunFam" id="1.10.1200.10:FF:000007">
    <property type="entry name" value="Probable polyketide synthase pks17"/>
    <property type="match status" value="2"/>
</dbReference>
<comment type="caution">
    <text evidence="10">Lacks conserved residue(s) required for the propagation of feature annotation.</text>
</comment>
<dbReference type="InterPro" id="IPR036299">
    <property type="entry name" value="Polyketide_synth_docking_sf"/>
</dbReference>
<feature type="region of interest" description="C-terminal hotdog fold" evidence="10">
    <location>
        <begin position="1084"/>
        <end position="1232"/>
    </location>
</feature>
<dbReference type="SUPFAM" id="SSF50129">
    <property type="entry name" value="GroES-like"/>
    <property type="match status" value="1"/>
</dbReference>
<dbReference type="PANTHER" id="PTHR43775:SF51">
    <property type="entry name" value="INACTIVE PHENOLPHTHIOCEROL SYNTHESIS POLYKETIDE SYNTHASE TYPE I PKS1-RELATED"/>
    <property type="match status" value="1"/>
</dbReference>
<dbReference type="SMART" id="SM00825">
    <property type="entry name" value="PKS_KS"/>
    <property type="match status" value="2"/>
</dbReference>
<feature type="domain" description="Carrier" evidence="12">
    <location>
        <begin position="3724"/>
        <end position="3799"/>
    </location>
</feature>
<dbReference type="InterPro" id="IPR013968">
    <property type="entry name" value="PKS_KR"/>
</dbReference>
<dbReference type="InterPro" id="IPR042104">
    <property type="entry name" value="PKS_dehydratase_sf"/>
</dbReference>
<dbReference type="InterPro" id="IPR014030">
    <property type="entry name" value="Ketoacyl_synth_N"/>
</dbReference>
<keyword evidence="7" id="KW-0045">Antibiotic biosynthesis</keyword>
<feature type="domain" description="Ketosynthase family 3 (KS3)" evidence="13">
    <location>
        <begin position="39"/>
        <end position="466"/>
    </location>
</feature>
<evidence type="ECO:0000259" key="13">
    <source>
        <dbReference type="PROSITE" id="PS52004"/>
    </source>
</evidence>
<evidence type="ECO:0000313" key="16">
    <source>
        <dbReference type="Proteomes" id="UP000555564"/>
    </source>
</evidence>
<dbReference type="GO" id="GO:0031177">
    <property type="term" value="F:phosphopantetheine binding"/>
    <property type="evidence" value="ECO:0007669"/>
    <property type="project" value="InterPro"/>
</dbReference>
<dbReference type="InterPro" id="IPR057326">
    <property type="entry name" value="KR_dom"/>
</dbReference>
<dbReference type="Gene3D" id="3.40.50.720">
    <property type="entry name" value="NAD(P)-binding Rossmann-like Domain"/>
    <property type="match status" value="2"/>
</dbReference>
<dbReference type="InterPro" id="IPR006162">
    <property type="entry name" value="Ppantetheine_attach_site"/>
</dbReference>
<feature type="region of interest" description="N-terminal hotdog fold" evidence="10">
    <location>
        <begin position="943"/>
        <end position="1073"/>
    </location>
</feature>
<dbReference type="GO" id="GO:0006633">
    <property type="term" value="P:fatty acid biosynthetic process"/>
    <property type="evidence" value="ECO:0007669"/>
    <property type="project" value="InterPro"/>
</dbReference>
<dbReference type="GO" id="GO:0033068">
    <property type="term" value="P:macrolide biosynthetic process"/>
    <property type="evidence" value="ECO:0007669"/>
    <property type="project" value="UniProtKB-ARBA"/>
</dbReference>
<dbReference type="Pfam" id="PF22953">
    <property type="entry name" value="SpnB_Rossmann"/>
    <property type="match status" value="2"/>
</dbReference>
<dbReference type="InterPro" id="IPR036736">
    <property type="entry name" value="ACP-like_sf"/>
</dbReference>
<keyword evidence="6" id="KW-0677">Repeat</keyword>
<dbReference type="PROSITE" id="PS52019">
    <property type="entry name" value="PKS_MFAS_DH"/>
    <property type="match status" value="2"/>
</dbReference>
<accession>A0A7X0M8I0</accession>
<dbReference type="Pfam" id="PF22336">
    <property type="entry name" value="RhiE-like_linker"/>
    <property type="match status" value="1"/>
</dbReference>
<dbReference type="Gene3D" id="3.40.47.10">
    <property type="match status" value="2"/>
</dbReference>
<dbReference type="Gene3D" id="3.30.70.3290">
    <property type="match status" value="2"/>
</dbReference>
<evidence type="ECO:0000256" key="3">
    <source>
        <dbReference type="ARBA" id="ARBA00022450"/>
    </source>
</evidence>
<evidence type="ECO:0000256" key="10">
    <source>
        <dbReference type="PROSITE-ProRule" id="PRU01363"/>
    </source>
</evidence>
<proteinExistence type="predicted"/>
<dbReference type="GO" id="GO:0004315">
    <property type="term" value="F:3-oxoacyl-[acyl-carrier-protein] synthase activity"/>
    <property type="evidence" value="ECO:0007669"/>
    <property type="project" value="InterPro"/>
</dbReference>
<feature type="domain" description="Carrier" evidence="12">
    <location>
        <begin position="1661"/>
        <end position="1739"/>
    </location>
</feature>
<evidence type="ECO:0000256" key="4">
    <source>
        <dbReference type="ARBA" id="ARBA00022553"/>
    </source>
</evidence>
<dbReference type="PANTHER" id="PTHR43775">
    <property type="entry name" value="FATTY ACID SYNTHASE"/>
    <property type="match status" value="1"/>
</dbReference>
<dbReference type="Pfam" id="PF08240">
    <property type="entry name" value="ADH_N"/>
    <property type="match status" value="1"/>
</dbReference>
<keyword evidence="5" id="KW-0808">Transferase</keyword>
<evidence type="ECO:0000259" key="12">
    <source>
        <dbReference type="PROSITE" id="PS50075"/>
    </source>
</evidence>
<dbReference type="InterPro" id="IPR055123">
    <property type="entry name" value="SpnB-like_Rossmann"/>
</dbReference>
<dbReference type="SUPFAM" id="SSF51735">
    <property type="entry name" value="NAD(P)-binding Rossmann-fold domains"/>
    <property type="match status" value="5"/>
</dbReference>
<dbReference type="InterPro" id="IPR020843">
    <property type="entry name" value="ER"/>
</dbReference>
<dbReference type="CDD" id="cd08956">
    <property type="entry name" value="KR_3_FAS_SDR_x"/>
    <property type="match status" value="2"/>
</dbReference>
<dbReference type="PROSITE" id="PS52004">
    <property type="entry name" value="KS3_2"/>
    <property type="match status" value="2"/>
</dbReference>
<dbReference type="InterPro" id="IPR001227">
    <property type="entry name" value="Ac_transferase_dom_sf"/>
</dbReference>
<dbReference type="InterPro" id="IPR018201">
    <property type="entry name" value="Ketoacyl_synth_AS"/>
</dbReference>
<dbReference type="InterPro" id="IPR016036">
    <property type="entry name" value="Malonyl_transacylase_ACP-bd"/>
</dbReference>
<comment type="cofactor">
    <cofactor evidence="1">
        <name>pantetheine 4'-phosphate</name>
        <dbReference type="ChEBI" id="CHEBI:47942"/>
    </cofactor>
</comment>
<dbReference type="SUPFAM" id="SSF53901">
    <property type="entry name" value="Thiolase-like"/>
    <property type="match status" value="2"/>
</dbReference>
<dbReference type="FunFam" id="3.40.47.10:FF:000019">
    <property type="entry name" value="Polyketide synthase type I"/>
    <property type="match status" value="2"/>
</dbReference>
<keyword evidence="16" id="KW-1185">Reference proteome</keyword>
<dbReference type="InterPro" id="IPR011032">
    <property type="entry name" value="GroES-like_sf"/>
</dbReference>
<dbReference type="CDD" id="cd05195">
    <property type="entry name" value="enoyl_red"/>
    <property type="match status" value="1"/>
</dbReference>
<dbReference type="Pfam" id="PF16197">
    <property type="entry name" value="KAsynt_C_assoc"/>
    <property type="match status" value="1"/>
</dbReference>
<dbReference type="InterPro" id="IPR014043">
    <property type="entry name" value="Acyl_transferase_dom"/>
</dbReference>
<evidence type="ECO:0000256" key="9">
    <source>
        <dbReference type="ARBA" id="ARBA00023315"/>
    </source>
</evidence>
<keyword evidence="8" id="KW-0511">Multifunctional enzyme</keyword>
<dbReference type="SMART" id="SM00826">
    <property type="entry name" value="PKS_DH"/>
    <property type="match status" value="2"/>
</dbReference>
<dbReference type="Pfam" id="PF02801">
    <property type="entry name" value="Ketoacyl-synt_C"/>
    <property type="match status" value="2"/>
</dbReference>
<keyword evidence="9" id="KW-0012">Acyltransferase</keyword>
<feature type="region of interest" description="N-terminal hotdog fold" evidence="10">
    <location>
        <begin position="2649"/>
        <end position="2772"/>
    </location>
</feature>
<comment type="caution">
    <text evidence="15">The sequence shown here is derived from an EMBL/GenBank/DDBJ whole genome shotgun (WGS) entry which is preliminary data.</text>
</comment>
<dbReference type="Pfam" id="PF14765">
    <property type="entry name" value="PS-DH"/>
    <property type="match status" value="2"/>
</dbReference>
<dbReference type="InterPro" id="IPR049551">
    <property type="entry name" value="PKS_DH_C"/>
</dbReference>
<feature type="region of interest" description="C-terminal hotdog fold" evidence="10">
    <location>
        <begin position="2784"/>
        <end position="2926"/>
    </location>
</feature>
<dbReference type="FunFam" id="3.40.50.720:FF:000381">
    <property type="entry name" value="Probable polyketide synthase pks17"/>
    <property type="match status" value="1"/>
</dbReference>
<dbReference type="InterPro" id="IPR002364">
    <property type="entry name" value="Quin_OxRdtase/zeta-crystal_CS"/>
</dbReference>
<dbReference type="SUPFAM" id="SSF52151">
    <property type="entry name" value="FabD/lysophospholipase-like"/>
    <property type="match status" value="2"/>
</dbReference>
<dbReference type="InterPro" id="IPR049552">
    <property type="entry name" value="PKS_DH_N"/>
</dbReference>
<dbReference type="SMART" id="SM00829">
    <property type="entry name" value="PKS_ER"/>
    <property type="match status" value="1"/>
</dbReference>
<feature type="region of interest" description="Disordered" evidence="11">
    <location>
        <begin position="467"/>
        <end position="486"/>
    </location>
</feature>
<dbReference type="InterPro" id="IPR016035">
    <property type="entry name" value="Acyl_Trfase/lysoPLipase"/>
</dbReference>
<evidence type="ECO:0000256" key="11">
    <source>
        <dbReference type="SAM" id="MobiDB-lite"/>
    </source>
</evidence>
<protein>
    <submittedName>
        <fullName evidence="15">Polyketide synthase 12</fullName>
    </submittedName>
</protein>
<dbReference type="Pfam" id="PF08659">
    <property type="entry name" value="KR"/>
    <property type="match status" value="2"/>
</dbReference>
<evidence type="ECO:0000256" key="6">
    <source>
        <dbReference type="ARBA" id="ARBA00022737"/>
    </source>
</evidence>
<dbReference type="GO" id="GO:0004312">
    <property type="term" value="F:fatty acid synthase activity"/>
    <property type="evidence" value="ECO:0007669"/>
    <property type="project" value="TreeGrafter"/>
</dbReference>
<dbReference type="SMART" id="SM01294">
    <property type="entry name" value="PKS_PP_betabranch"/>
    <property type="match status" value="2"/>
</dbReference>
<evidence type="ECO:0000259" key="14">
    <source>
        <dbReference type="PROSITE" id="PS52019"/>
    </source>
</evidence>
<name>A0A7X0M8I0_9ACTN</name>
<dbReference type="Pfam" id="PF13602">
    <property type="entry name" value="ADH_zinc_N_2"/>
    <property type="match status" value="1"/>
</dbReference>
<sequence length="3868" mass="405723">MTTDATKGNEARLRDYLKRVTNDLLHTRQRLSEVEAARHEPIAIVGMACRYPGGVRSPQELWRLVADGVDAISPFPGDRGWDTQGLYDPDPARTGKTYAREGGFLHDAARFDPAFFGISPREAVSMDPQQRLLLETAWEAFERAGIDPGTLRGSRTGVFAGVMYSDYGGRIRQAPEELEGYIGTGSAGSVASGRLSYVFGLEGPAITIDTACSSSLVALHLAVRALRNGECELALAGGATVIATPGLFVEFSRQRGLSPDGRCKAFAAAADGTGWGEGVGLLLVERLSDARRNGHPVLAVIRGTAVNQDGTSGQLSAPNGPAQQRVIRQALADAGLTAADVDAVEAHGTGTRLGDPIEAQALLATYGQARPADRPVWLGSLKSNIGHTQAAAGVGGIIKIVQSLHHGLLPRTLHVDRPTPHVDWEDGAVRLLTEPVPWPADPDHPRRAAVSSFGISGTNAHVVIEEPPVSEPSPSPVPADGGHEAGSVTEAVRTRDDGPVPVVLSGHTPEALRAQAGQVYDYLAERPEADLRAVAHTLATGRAALTHRAVIVHQDRPELLTALQSLADGRQHPALVQGQTGDPGKIVFVFPGQGSQWEHMATDLLTTSPVFAHHLTEAADEIQRQAGWNLIDVLHNKPGTPPLNRVDIVQPALFAVMTSLARLWQHHGIHPHAVIGHSQGEIAAAHIAGALTLTDATTIITRRATTLRTLTGTGAMATIPLPAETLHPHLTPYTDLHIAAHNSPTTTVIAGNPTQLTHLLTTLPHLKTRTIPVDYASHTPHIHPLKQTLLQTLSHITPTKSHIPFYSTLHTKPIDTTTLTAHYWYDNLANPVHFHQTITRLTNDGHTTYIETSPHPVLTTAIQDTTPNATTTGTLRRDQGTLTRFHKSLAHLHTHGTPTTWTPHTTPTTTDLPTYPFQHRHYWLEDGATSGDPESLGLRTTRHPLLAAATTVAGGDTLLLTGRVSAHAHRWVADHAIDGTVVFPAAAYLDLAFQAGQALGGLGVAELGAGPALALDAAGGADLQLTVGAADDQGRRVFTLYARPYDESSEDEALDPPWTEHASGVLAPPAAVPDALTAWPPADAEELDVVETRADLAALGHDHGAALQGLTRLWRRDEELFAEVAAPDGLDVSRHNLHPALLTAALQPLLPVAGPVAVPAQWHDAVPHTAGTPGPQGLRVRLTRLPSGDPATEADDGTPAVRYGAVIADAAGLPVATIRSVELRPVRDLAPAAARPDWLLGPDWQPVPVRDTAGGDVPDVVTWHASSAADLLTDLRAWFTDRDDDGTHLMVVTRHAVATSPDDVPDLAPASVWGLVRAVQSEHPGRVTIVDLDGDEASARALPAVLGLGEPQVALRRGEARVPRLAVSTPDDFTSAPRFGGTVLVSGSGDLAAHAAEYLVAGLGVRRLLLLGDVIEHAGTLAELGAEVLVAGDEAAGDGAADKETAAGGGAADQGAAAGGGAAHRETVAAALALVPPEHPLTAVVHVPAVADEAVLLSIPPDDFDTALRESRDAAWALHELTLGVDLGAFALVLPDVSAALGGTGQAARAATGAYLDALARHRRDLGLPAVCVAFGPREGGPPRAGLVRSAATQTGPLLGLALRSARPSLLATRPAVGALRDQAAAGLLSPLLRPFAGSRAVSPQGTVSAFASLATRPRVDQERMLLDAIGEQVAGVLGYAAQDGLDATRPFKDLGFDSLTSVELRNRLSAATGLKLPSTLVFDHPSPRALAGFLRSRLLSTGDTPAVTVTVERRDDEPVAIVAMACRYPGEVRTPEDLWDVVASGRDVVSPFPVNRGWDLERLFDPDPSRAGTSYAREGGFLHDADRFDPAFFGISPREAVSMDPQQRLLLETSWEAFERAGIDPGTLRGSRTGVYAGVVYTDYGSRVRLPADMEGYLGIGSAGSIASGRIAYTLGLEGPAVTVDTACSSSLVALHLAVRALRNGECDLALAGGATVLANPDIFIGFSRQRGLSPDSRCKAFAAAADGTAFGEGVGLLLVERLSDARRNGHPVLAVIRGTAINQDGASNGLTAPNGPAQQAVIRQALADAGLTAADVDAVEAHGTGTTLGDPIEAQAILATYGADRPAGRPVWLGSLKSNIGHSQAAAGVGGVIKIVQSLRHGELPRTLHVDRPTPHVDWEDGAVRLLTEPVPWPADPDHPRRAGVSGFGMSGTNAHVIIEEPPPAPSGTDAGVAAPADEAAAVPVVLSGHTPAALRAQAERLREHLLQRPEADLRAVAHTLATGRAALTHRAVIVHDNRPELLTALQALTNGHEHPALVHGQAGDPGKIVFVFPGQGSQWEHMATDLLTTSPVFAHHLTEAADEIQRQAGWNLIDVLHNQPQAPPLDRVDIVQPALFAVMTSLARLWQHHGIHPHAVIGHSQGEIAAAHIAGALTLTDATTIITRRATTLRTLAGTGAMATIPLPAETLHPHLATYTDLHIAAHNSPTTTVIAGNPTQLKHLLDQHPHLKTRTIPVDYASHTPHIHPLKQTLLHQLTDIHPQKADIPFYSTLHGTPIDTTTLTAHYWYDNLANPVLFHQTITHLEQDGHTTYIEASPHPVLTAAIDDTTTGTTLTTGTLRRDQGTLTRFHKSLAHLHTHGTPTTWTPHTTPTTTDLPTYPFQHRRYWLEGPSIGGDAGSLGHDTTDHPFLGSLTTLAESGATVLTGRLSRDSHGWLAGHAVRGSVLLPATALLELALQAGQVTGSAPRVEELTLEAPLYLPERGAVRLQVVVEEADGTGRRRVTVHSRHSTDPEWTRHAAGVLAPQAGEAPAPVESWPPPGAVPLDVDGLYERLAELGYEYGPDFQNLTAAWGDGDTVYGEVALPEEQHETAARFLVHPALLDAAMHTMALGGFLGDGVRLPFAWSGVSLYAAGATALRVTVAPGPGGAGDADTVSLTVADPAGAPVAHAASLTLRAAGPGTSRRPTGPASLYEVGWTEIPVQDATLSYDLAAPFPGLVASLGAPDPGAATTLLPWLETPDGATPEAVAGNVQALLAQLRERLADERPGRLVVLIREAVAAGPGDVADLVAAPLWGLLRSAATENPGRVAVVDVDGEESLHALPGALATGEPQVALRGGRVLVPRLGRVDTTRVVRPPEDGSAWRLATSGGSPDDLYAAAFPEAYAPLTDGQVRISVRAAGLNFRDVLTTLGMVPADVPLGTEVAGTVLETGPGVTGLAVGDRVFGLVRGGVGPVAVGTRDLLAPIPDGWTYAQAAGVPAVFTTAYHGLVELARLRPGERVLIHAAAGGVGLAALQLARHLGAEVFATASPAKWHALRELGVPRERIASSRTGDFEQAFPAVDVVLNSLTGDLLDASLRLLSPGGRFVEMGIADLRDPADVAAAHPGVAYLPFELLDMPVPSVSASLSAVLALFRDGALRPLPVTTWDVRQAPAAFRYFGQARHVGKIVLTLPGTGTEAVIETATAGDSGRRTAGDTAAPTGTVLVTGGTGTIGAVVARHLVAEHGVRHLLLTGRRGADAPGAEALAAELTEAGAEVRVVACDAADPDALAALLATIPDERPLTSVIHAAGVLDDGVLASLTEEKVRAVLRPKVDAAWNLHRLTRDLDLASFVLFSSASGLLGGAGQANYAAANVFLDALAEHRRSRGLPAVSLAWGMWRQASGMTGHLGEADLARIARGGLVPMDAADGMALFDAALAAGRPALVPAVVDEAALRARDDVPAVLRSLVRGPGVRRAARREQVSPSSLADRLAALHGAERTEAMETLVREQVAAVLGHLTADDVGSGRAFKEIGFDSLTSVELRNRVAAATGLRLPATLAFDFPTPAALAAHLLGLLAPDDTAAELDRLLASVTADSADLPKIKDRLRAALWRLEEAAGGERQAEDLTSATDEELFRALDEEFDAT</sequence>
<dbReference type="RefSeq" id="WP_184984659.1">
    <property type="nucleotide sequence ID" value="NZ_BAAALO010000052.1"/>
</dbReference>